<reference evidence="2" key="1">
    <citation type="submission" date="2022-11" db="UniProtKB">
        <authorList>
            <consortium name="WormBaseParasite"/>
        </authorList>
    </citation>
    <scope>IDENTIFICATION</scope>
</reference>
<evidence type="ECO:0000313" key="2">
    <source>
        <dbReference type="WBParaSite" id="JU765_v2.g12123.t1"/>
    </source>
</evidence>
<dbReference type="WBParaSite" id="JU765_v2.g12123.t1">
    <property type="protein sequence ID" value="JU765_v2.g12123.t1"/>
    <property type="gene ID" value="JU765_v2.g12123"/>
</dbReference>
<evidence type="ECO:0000313" key="1">
    <source>
        <dbReference type="Proteomes" id="UP000887576"/>
    </source>
</evidence>
<sequence>MVKELISWLDYAVFGSSLLLSIGTGIYHAIHSHYLIKQGGADATTAKEEYMMGGRKLPRLPVALSLLTTFLSGILMLGVPAEMFQRGAHIWLNFVIGIVSSICTAVIFLPVFYKMKATCLHEYFIHRFNSQLLRETFSVCFLFFTIVYMAIVIYAPSVAMSSVLGIDKWILILIFGLTATGYTTIGGLKAVVWTDSLQAVLMYAGVAVLIIKGLNHERVGGLNRVLTIAWETGRFEEVFRMNPTILQYNSFWINVFSGTITWLASFGVNQLAIQRYNSLPSLADGKSIIYHTLLPFFILCSIVSFVGFIALAYFYNCNPLETGLITDKDHLTILFALQVLSSTPGLFGLYIACIMSATLSTLSSGINSSAAAIYEDFLKHRMDKLSDTTETTINKLLVLGVGIFSTILAFCAGPLGGILTVCISVMGAVSGPMVAIFVLAMFWPKAGVKATFISFTLSNLIMIFIYGFSLIESPYHELAMPTNTSEAGCGHSNYQLFVQPQYDAHYGRPDSTILSRISTYSYAGLGFILMLAIGVPLIYFLDEEPMKDIDHLTFKGRRLPMPGSSQKHLLLNHANESQKQLIEKSDV</sequence>
<name>A0AC34Q1W2_9BILA</name>
<protein>
    <submittedName>
        <fullName evidence="2">Sodium-coupled monocarboxylate transporter 1</fullName>
    </submittedName>
</protein>
<proteinExistence type="predicted"/>
<organism evidence="1 2">
    <name type="scientific">Panagrolaimus sp. JU765</name>
    <dbReference type="NCBI Taxonomy" id="591449"/>
    <lineage>
        <taxon>Eukaryota</taxon>
        <taxon>Metazoa</taxon>
        <taxon>Ecdysozoa</taxon>
        <taxon>Nematoda</taxon>
        <taxon>Chromadorea</taxon>
        <taxon>Rhabditida</taxon>
        <taxon>Tylenchina</taxon>
        <taxon>Panagrolaimomorpha</taxon>
        <taxon>Panagrolaimoidea</taxon>
        <taxon>Panagrolaimidae</taxon>
        <taxon>Panagrolaimus</taxon>
    </lineage>
</organism>
<accession>A0AC34Q1W2</accession>
<dbReference type="Proteomes" id="UP000887576">
    <property type="component" value="Unplaced"/>
</dbReference>